<dbReference type="AlphaFoldDB" id="K1RFR5"/>
<reference evidence="1" key="1">
    <citation type="journal article" date="2012" name="Nature">
        <title>The oyster genome reveals stress adaptation and complexity of shell formation.</title>
        <authorList>
            <person name="Zhang G."/>
            <person name="Fang X."/>
            <person name="Guo X."/>
            <person name="Li L."/>
            <person name="Luo R."/>
            <person name="Xu F."/>
            <person name="Yang P."/>
            <person name="Zhang L."/>
            <person name="Wang X."/>
            <person name="Qi H."/>
            <person name="Xiong Z."/>
            <person name="Que H."/>
            <person name="Xie Y."/>
            <person name="Holland P.W."/>
            <person name="Paps J."/>
            <person name="Zhu Y."/>
            <person name="Wu F."/>
            <person name="Chen Y."/>
            <person name="Wang J."/>
            <person name="Peng C."/>
            <person name="Meng J."/>
            <person name="Yang L."/>
            <person name="Liu J."/>
            <person name="Wen B."/>
            <person name="Zhang N."/>
            <person name="Huang Z."/>
            <person name="Zhu Q."/>
            <person name="Feng Y."/>
            <person name="Mount A."/>
            <person name="Hedgecock D."/>
            <person name="Xu Z."/>
            <person name="Liu Y."/>
            <person name="Domazet-Loso T."/>
            <person name="Du Y."/>
            <person name="Sun X."/>
            <person name="Zhang S."/>
            <person name="Liu B."/>
            <person name="Cheng P."/>
            <person name="Jiang X."/>
            <person name="Li J."/>
            <person name="Fan D."/>
            <person name="Wang W."/>
            <person name="Fu W."/>
            <person name="Wang T."/>
            <person name="Wang B."/>
            <person name="Zhang J."/>
            <person name="Peng Z."/>
            <person name="Li Y."/>
            <person name="Li N."/>
            <person name="Wang J."/>
            <person name="Chen M."/>
            <person name="He Y."/>
            <person name="Tan F."/>
            <person name="Song X."/>
            <person name="Zheng Q."/>
            <person name="Huang R."/>
            <person name="Yang H."/>
            <person name="Du X."/>
            <person name="Chen L."/>
            <person name="Yang M."/>
            <person name="Gaffney P.M."/>
            <person name="Wang S."/>
            <person name="Luo L."/>
            <person name="She Z."/>
            <person name="Ming Y."/>
            <person name="Huang W."/>
            <person name="Zhang S."/>
            <person name="Huang B."/>
            <person name="Zhang Y."/>
            <person name="Qu T."/>
            <person name="Ni P."/>
            <person name="Miao G."/>
            <person name="Wang J."/>
            <person name="Wang Q."/>
            <person name="Steinberg C.E."/>
            <person name="Wang H."/>
            <person name="Li N."/>
            <person name="Qian L."/>
            <person name="Zhang G."/>
            <person name="Li Y."/>
            <person name="Yang H."/>
            <person name="Liu X."/>
            <person name="Wang J."/>
            <person name="Yin Y."/>
            <person name="Wang J."/>
        </authorList>
    </citation>
    <scope>NUCLEOTIDE SEQUENCE [LARGE SCALE GENOMIC DNA]</scope>
    <source>
        <strain evidence="1">05x7-T-G4-1.051#20</strain>
    </source>
</reference>
<dbReference type="InParanoid" id="K1RFR5"/>
<dbReference type="HOGENOM" id="CLU_1580041_0_0_1"/>
<dbReference type="EMBL" id="JH817508">
    <property type="protein sequence ID" value="EKC32961.1"/>
    <property type="molecule type" value="Genomic_DNA"/>
</dbReference>
<sequence>MSFSGACYAQTDYTSTDTEVSLQCGQETRGSLVEEDTRSVSSPQDVNMAEEFGLELSRDTEVTLQWGDTEMSLPVPQSSIEDDVEFTVVTRKRRKHDQPMSPSASEPTRAQSEVLAVWIMERQDVWYVTFDERSKVDEFDGRIMDSKSVGLTLMFAACDRVVVRARVHW</sequence>
<name>K1RFR5_MAGGI</name>
<protein>
    <submittedName>
        <fullName evidence="1">Uncharacterized protein</fullName>
    </submittedName>
</protein>
<proteinExistence type="predicted"/>
<evidence type="ECO:0000313" key="1">
    <source>
        <dbReference type="EMBL" id="EKC32961.1"/>
    </source>
</evidence>
<gene>
    <name evidence="1" type="ORF">CGI_10006092</name>
</gene>
<accession>K1RFR5</accession>
<organism evidence="1">
    <name type="scientific">Magallana gigas</name>
    <name type="common">Pacific oyster</name>
    <name type="synonym">Crassostrea gigas</name>
    <dbReference type="NCBI Taxonomy" id="29159"/>
    <lineage>
        <taxon>Eukaryota</taxon>
        <taxon>Metazoa</taxon>
        <taxon>Spiralia</taxon>
        <taxon>Lophotrochozoa</taxon>
        <taxon>Mollusca</taxon>
        <taxon>Bivalvia</taxon>
        <taxon>Autobranchia</taxon>
        <taxon>Pteriomorphia</taxon>
        <taxon>Ostreida</taxon>
        <taxon>Ostreoidea</taxon>
        <taxon>Ostreidae</taxon>
        <taxon>Magallana</taxon>
    </lineage>
</organism>